<evidence type="ECO:0000259" key="2">
    <source>
        <dbReference type="Pfam" id="PF04909"/>
    </source>
</evidence>
<evidence type="ECO:0000256" key="1">
    <source>
        <dbReference type="ARBA" id="ARBA00038310"/>
    </source>
</evidence>
<dbReference type="OrthoDB" id="5450317at2"/>
<evidence type="ECO:0000313" key="4">
    <source>
        <dbReference type="Proteomes" id="UP000252585"/>
    </source>
</evidence>
<dbReference type="Proteomes" id="UP000252585">
    <property type="component" value="Unassembled WGS sequence"/>
</dbReference>
<dbReference type="PANTHER" id="PTHR43569">
    <property type="entry name" value="AMIDOHYDROLASE"/>
    <property type="match status" value="1"/>
</dbReference>
<dbReference type="InterPro" id="IPR006680">
    <property type="entry name" value="Amidohydro-rel"/>
</dbReference>
<dbReference type="InterPro" id="IPR032466">
    <property type="entry name" value="Metal_Hydrolase"/>
</dbReference>
<gene>
    <name evidence="3" type="ORF">DFR57_11461</name>
</gene>
<dbReference type="EMBL" id="QPJJ01000014">
    <property type="protein sequence ID" value="RCW64273.1"/>
    <property type="molecule type" value="Genomic_DNA"/>
</dbReference>
<dbReference type="SUPFAM" id="SSF51556">
    <property type="entry name" value="Metallo-dependent hydrolases"/>
    <property type="match status" value="1"/>
</dbReference>
<accession>A0A368X8I3</accession>
<protein>
    <submittedName>
        <fullName evidence="3">L-fuconolactonase</fullName>
    </submittedName>
</protein>
<evidence type="ECO:0000313" key="3">
    <source>
        <dbReference type="EMBL" id="RCW64273.1"/>
    </source>
</evidence>
<dbReference type="PANTHER" id="PTHR43569:SF2">
    <property type="entry name" value="AMIDOHYDROLASE-RELATED DOMAIN-CONTAINING PROTEIN"/>
    <property type="match status" value="1"/>
</dbReference>
<dbReference type="RefSeq" id="WP_114354007.1">
    <property type="nucleotide sequence ID" value="NZ_QPJJ01000014.1"/>
</dbReference>
<dbReference type="InterPro" id="IPR052350">
    <property type="entry name" value="Metallo-dep_Lactonases"/>
</dbReference>
<feature type="domain" description="Amidohydrolase-related" evidence="2">
    <location>
        <begin position="3"/>
        <end position="275"/>
    </location>
</feature>
<proteinExistence type="inferred from homology"/>
<sequence>MRIDAHQHYWKISRDDYGWITPDIPTLFRDFLEEDLVPHLKNCNIDKTIIVQAAPTIEETEFILSLSDNSESIIGVVGWIDIENPSYKEQLETFRKHPKFVGIRIMIQDMPDENIILSNQYLDAFSYLEQIDLPVDLLVTSNQLQAVCELLKQVKLRGVIDHIAKPEIEKGKLEPWKSNMAEIASYDNIYCKLSGMVTEANHDKWTTKDFQPYVDHLVDVFGYHRMMYGSDWPVCLLAGSYEQVYHLLNESLLKDVSAINKELIFGQNAVDFYKLNRKEEE</sequence>
<dbReference type="Gene3D" id="3.20.20.140">
    <property type="entry name" value="Metal-dependent hydrolases"/>
    <property type="match status" value="1"/>
</dbReference>
<keyword evidence="4" id="KW-1185">Reference proteome</keyword>
<comment type="caution">
    <text evidence="3">The sequence shown here is derived from an EMBL/GenBank/DDBJ whole genome shotgun (WGS) entry which is preliminary data.</text>
</comment>
<dbReference type="Pfam" id="PF04909">
    <property type="entry name" value="Amidohydro_2"/>
    <property type="match status" value="1"/>
</dbReference>
<comment type="similarity">
    <text evidence="1">Belongs to the metallo-dependent hydrolases superfamily.</text>
</comment>
<organism evidence="3 4">
    <name type="scientific">Saliterribacillus persicus</name>
    <dbReference type="NCBI Taxonomy" id="930114"/>
    <lineage>
        <taxon>Bacteria</taxon>
        <taxon>Bacillati</taxon>
        <taxon>Bacillota</taxon>
        <taxon>Bacilli</taxon>
        <taxon>Bacillales</taxon>
        <taxon>Bacillaceae</taxon>
        <taxon>Saliterribacillus</taxon>
    </lineage>
</organism>
<dbReference type="AlphaFoldDB" id="A0A368X8I3"/>
<dbReference type="GO" id="GO:0016787">
    <property type="term" value="F:hydrolase activity"/>
    <property type="evidence" value="ECO:0007669"/>
    <property type="project" value="InterPro"/>
</dbReference>
<reference evidence="3 4" key="1">
    <citation type="submission" date="2018-07" db="EMBL/GenBank/DDBJ databases">
        <title>Genomic Encyclopedia of Type Strains, Phase IV (KMG-IV): sequencing the most valuable type-strain genomes for metagenomic binning, comparative biology and taxonomic classification.</title>
        <authorList>
            <person name="Goeker M."/>
        </authorList>
    </citation>
    <scope>NUCLEOTIDE SEQUENCE [LARGE SCALE GENOMIC DNA]</scope>
    <source>
        <strain evidence="3 4">DSM 27696</strain>
    </source>
</reference>
<name>A0A368X8I3_9BACI</name>